<protein>
    <submittedName>
        <fullName evidence="3">Uncharacterized protein</fullName>
    </submittedName>
</protein>
<keyword evidence="4" id="KW-1185">Reference proteome</keyword>
<organism evidence="3 4">
    <name type="scientific">Methylobrevis albus</name>
    <dbReference type="NCBI Taxonomy" id="2793297"/>
    <lineage>
        <taxon>Bacteria</taxon>
        <taxon>Pseudomonadati</taxon>
        <taxon>Pseudomonadota</taxon>
        <taxon>Alphaproteobacteria</taxon>
        <taxon>Hyphomicrobiales</taxon>
        <taxon>Pleomorphomonadaceae</taxon>
        <taxon>Methylobrevis</taxon>
    </lineage>
</organism>
<evidence type="ECO:0000313" key="3">
    <source>
        <dbReference type="EMBL" id="MBH0237888.1"/>
    </source>
</evidence>
<gene>
    <name evidence="3" type="ORF">I5731_08655</name>
</gene>
<feature type="transmembrane region" description="Helical" evidence="2">
    <location>
        <begin position="65"/>
        <end position="86"/>
    </location>
</feature>
<proteinExistence type="predicted"/>
<keyword evidence="2" id="KW-0472">Membrane</keyword>
<name>A0A931I246_9HYPH</name>
<accession>A0A931I246</accession>
<feature type="region of interest" description="Disordered" evidence="1">
    <location>
        <begin position="94"/>
        <end position="115"/>
    </location>
</feature>
<dbReference type="RefSeq" id="WP_197310952.1">
    <property type="nucleotide sequence ID" value="NZ_JADZLT010000049.1"/>
</dbReference>
<evidence type="ECO:0000313" key="4">
    <source>
        <dbReference type="Proteomes" id="UP000631694"/>
    </source>
</evidence>
<comment type="caution">
    <text evidence="3">The sequence shown here is derived from an EMBL/GenBank/DDBJ whole genome shotgun (WGS) entry which is preliminary data.</text>
</comment>
<dbReference type="AlphaFoldDB" id="A0A931I246"/>
<sequence>MGVIAQIRNLGFAAAKAVPARGRVLAGLQGLLGAVPGVARRPRLAGLVPMSGLLPGRRPITPAGWLLLAAVGVIALIVVAMLALLAGRSSDPVTATATPPQAAAPRAAEPAPVQRRLSDARVRLAVAERAPLLGGRLQPRLAEIVDGGRAVVLQLGDAAPDTITRGQSIDIRLGSESCRLVYLGLIGGLADIEAQCGALATAPTSTGPAVTSPERRVRPGDTVRFAPGVEIKVSMIAPSGGALRVNVAGGPLVTLEEATPMPFIAGVDSCAVSFLGLDPSQAQRPGRDMTGRLVRLAVACNGATGARLASDARIAADLAPYLGTAARVGETVSFLDEQLEVYVGSKLAGGGARLSVGGGVLQPVAVGQSVPVTAGGTVCAIGLRPGEGDAVLVTAACNGQTAGPGVIARGSGDANTARVILQPNLPASLLGERVRLKLSMISPDGEALRLQVNDAPLSTLARGAMAEIPVGDGQCTAEFLGRDGTGARIRARCDEAAMASRILVAAEQEVAVLGVGATRPLLGGKVKLRLSLLAPDGAAVRLAVNEAELRTLERARPVLMTYGDGLCSVEFLGARDAGAALRAVCDRAALASNLLIPEAAETVLLAPGAERRLLGGRATLKLSMISPDGEALRLALNGGALRTVERGEPVSIPTGAGRCELAYLGPEGGRASIRAACDAAALEADPFVPVATETASLSTGGTATLFGGRLPLAASMLSPDGEALRLKVAQGPLMTLERARPLSVAVGQGKCVLTLAPAPDVRVAGSTRRVAGVEAACDAGAFTRAPLTTARETIELGYGRPTPVLDGRLTLTLSMIAPRGDAIRLDLGAGLRTLEAGEPLAVTVDGADCAASFAGIGADGAAAGRATVTVDCGGSAAGAAGTEEVVLGWGETASLFGGLLPVRLDMIAPSRTGVRIAVAGGRVTSLDRDLPMDVEAGGRPCRLSFLGVDGDRARLSAVC</sequence>
<reference evidence="3" key="1">
    <citation type="submission" date="2020-12" db="EMBL/GenBank/DDBJ databases">
        <title>Methylobrevis albus sp. nov., isolated from fresh water lack sediment.</title>
        <authorList>
            <person name="Zou Q."/>
        </authorList>
    </citation>
    <scope>NUCLEOTIDE SEQUENCE</scope>
    <source>
        <strain evidence="3">L22</strain>
    </source>
</reference>
<keyword evidence="2" id="KW-1133">Transmembrane helix</keyword>
<keyword evidence="2" id="KW-0812">Transmembrane</keyword>
<dbReference type="Proteomes" id="UP000631694">
    <property type="component" value="Unassembled WGS sequence"/>
</dbReference>
<dbReference type="EMBL" id="JADZLT010000049">
    <property type="protein sequence ID" value="MBH0237888.1"/>
    <property type="molecule type" value="Genomic_DNA"/>
</dbReference>
<evidence type="ECO:0000256" key="2">
    <source>
        <dbReference type="SAM" id="Phobius"/>
    </source>
</evidence>
<evidence type="ECO:0000256" key="1">
    <source>
        <dbReference type="SAM" id="MobiDB-lite"/>
    </source>
</evidence>